<reference evidence="1 2" key="1">
    <citation type="submission" date="2019-01" db="EMBL/GenBank/DDBJ databases">
        <title>Zoogloea oleivorans genome sequencing and assembly.</title>
        <authorList>
            <person name="Tancsics A."/>
            <person name="Farkas M."/>
            <person name="Kriszt B."/>
            <person name="Maroti G."/>
            <person name="Horvath B."/>
        </authorList>
    </citation>
    <scope>NUCLEOTIDE SEQUENCE [LARGE SCALE GENOMIC DNA]</scope>
    <source>
        <strain evidence="1 2">Buc</strain>
    </source>
</reference>
<dbReference type="InterPro" id="IPR025427">
    <property type="entry name" value="DUF4160"/>
</dbReference>
<protein>
    <submittedName>
        <fullName evidence="1">DUF4160 domain-containing protein</fullName>
    </submittedName>
</protein>
<sequence length="84" mass="9706">MAECVPSTKKCAIRIILRRGLMLLQLPSSGYMSAKVGAHIVEGKFPPRALRHVFEWRELHQAELMNDWELCRQSQMPHPIQPLE</sequence>
<comment type="caution">
    <text evidence="1">The sequence shown here is derived from an EMBL/GenBank/DDBJ whole genome shotgun (WGS) entry which is preliminary data.</text>
</comment>
<proteinExistence type="predicted"/>
<dbReference type="OrthoDB" id="122670at2"/>
<name>A0A6C2D4Z4_9RHOO</name>
<dbReference type="AlphaFoldDB" id="A0A6C2D4Z4"/>
<accession>A0A6C2D4Z4</accession>
<evidence type="ECO:0000313" key="1">
    <source>
        <dbReference type="EMBL" id="TYC61660.1"/>
    </source>
</evidence>
<evidence type="ECO:0000313" key="2">
    <source>
        <dbReference type="Proteomes" id="UP000389128"/>
    </source>
</evidence>
<dbReference type="EMBL" id="SDKK01000002">
    <property type="protein sequence ID" value="TYC61660.1"/>
    <property type="molecule type" value="Genomic_DNA"/>
</dbReference>
<organism evidence="1 2">
    <name type="scientific">Zoogloea oleivorans</name>
    <dbReference type="NCBI Taxonomy" id="1552750"/>
    <lineage>
        <taxon>Bacteria</taxon>
        <taxon>Pseudomonadati</taxon>
        <taxon>Pseudomonadota</taxon>
        <taxon>Betaproteobacteria</taxon>
        <taxon>Rhodocyclales</taxon>
        <taxon>Zoogloeaceae</taxon>
        <taxon>Zoogloea</taxon>
    </lineage>
</organism>
<keyword evidence="2" id="KW-1185">Reference proteome</keyword>
<gene>
    <name evidence="1" type="ORF">ETQ85_03115</name>
</gene>
<dbReference type="Pfam" id="PF13711">
    <property type="entry name" value="DUF4160"/>
    <property type="match status" value="1"/>
</dbReference>
<dbReference type="Proteomes" id="UP000389128">
    <property type="component" value="Unassembled WGS sequence"/>
</dbReference>